<evidence type="ECO:0000313" key="2">
    <source>
        <dbReference type="EMBL" id="QJA95020.1"/>
    </source>
</evidence>
<dbReference type="AlphaFoldDB" id="A0A6M3K350"/>
<gene>
    <name evidence="1" type="ORF">MM415A01483_0007</name>
    <name evidence="2" type="ORF">MM415B03682_0007</name>
</gene>
<proteinExistence type="predicted"/>
<dbReference type="EMBL" id="MT142232">
    <property type="protein sequence ID" value="QJA76569.1"/>
    <property type="molecule type" value="Genomic_DNA"/>
</dbReference>
<reference evidence="1" key="1">
    <citation type="submission" date="2020-03" db="EMBL/GenBank/DDBJ databases">
        <title>The deep terrestrial virosphere.</title>
        <authorList>
            <person name="Holmfeldt K."/>
            <person name="Nilsson E."/>
            <person name="Simone D."/>
            <person name="Lopez-Fernandez M."/>
            <person name="Wu X."/>
            <person name="de Brujin I."/>
            <person name="Lundin D."/>
            <person name="Andersson A."/>
            <person name="Bertilsson S."/>
            <person name="Dopson M."/>
        </authorList>
    </citation>
    <scope>NUCLEOTIDE SEQUENCE</scope>
    <source>
        <strain evidence="1">MM415A01483</strain>
        <strain evidence="2">MM415B03682</strain>
    </source>
</reference>
<protein>
    <submittedName>
        <fullName evidence="1">Uncharacterized protein</fullName>
    </submittedName>
</protein>
<sequence length="79" mass="9214">MARTKKQIKVLKEKIAKKYYEKEVGFLMATATPYNELPFHRLLHYECKAEILLDVIDKLGYELVKIKSKKESKNGKGKV</sequence>
<name>A0A6M3K350_9ZZZZ</name>
<evidence type="ECO:0000313" key="1">
    <source>
        <dbReference type="EMBL" id="QJA76569.1"/>
    </source>
</evidence>
<organism evidence="1">
    <name type="scientific">viral metagenome</name>
    <dbReference type="NCBI Taxonomy" id="1070528"/>
    <lineage>
        <taxon>unclassified sequences</taxon>
        <taxon>metagenomes</taxon>
        <taxon>organismal metagenomes</taxon>
    </lineage>
</organism>
<dbReference type="EMBL" id="MT143279">
    <property type="protein sequence ID" value="QJA95020.1"/>
    <property type="molecule type" value="Genomic_DNA"/>
</dbReference>
<accession>A0A6M3K350</accession>